<dbReference type="PANTHER" id="PTHR13696">
    <property type="entry name" value="P-LOOP CONTAINING NUCLEOSIDE TRIPHOSPHATE HYDROLASE"/>
    <property type="match status" value="1"/>
</dbReference>
<reference evidence="2 3" key="1">
    <citation type="journal article" date="2019" name="Genome Biol. Evol.">
        <title>Toxin and genome evolution in a Drosophila defensive symbiosis.</title>
        <authorList>
            <person name="Ballinger M.J."/>
            <person name="Gawryluk R.M."/>
            <person name="Perlman S.J."/>
        </authorList>
    </citation>
    <scope>NUCLEOTIDE SEQUENCE [LARGE SCALE GENOMIC DNA]</scope>
    <source>
        <strain evidence="3">sNeo</strain>
    </source>
</reference>
<evidence type="ECO:0000313" key="2">
    <source>
        <dbReference type="EMBL" id="RUP75711.1"/>
    </source>
</evidence>
<sequence>MKFLKSVMERKKIIMKMISFCNKKGGVGKTTLCKNIAYKFALDNKRVLVIDLDSQGTITLEL</sequence>
<dbReference type="CDD" id="cd02042">
    <property type="entry name" value="ParAB_family"/>
    <property type="match status" value="1"/>
</dbReference>
<feature type="domain" description="AAA" evidence="1">
    <location>
        <begin position="15"/>
        <end position="60"/>
    </location>
</feature>
<dbReference type="Pfam" id="PF13614">
    <property type="entry name" value="AAA_31"/>
    <property type="match status" value="1"/>
</dbReference>
<protein>
    <submittedName>
        <fullName evidence="2">ParA family protein</fullName>
    </submittedName>
</protein>
<dbReference type="AlphaFoldDB" id="A0A433EN40"/>
<name>A0A433EN40_9MOLU</name>
<proteinExistence type="predicted"/>
<organism evidence="2 3">
    <name type="scientific">Spiroplasma poulsonii</name>
    <dbReference type="NCBI Taxonomy" id="2138"/>
    <lineage>
        <taxon>Bacteria</taxon>
        <taxon>Bacillati</taxon>
        <taxon>Mycoplasmatota</taxon>
        <taxon>Mollicutes</taxon>
        <taxon>Entomoplasmatales</taxon>
        <taxon>Spiroplasmataceae</taxon>
        <taxon>Spiroplasma</taxon>
    </lineage>
</organism>
<dbReference type="InterPro" id="IPR025669">
    <property type="entry name" value="AAA_dom"/>
</dbReference>
<comment type="caution">
    <text evidence="2">The sequence shown here is derived from an EMBL/GenBank/DDBJ whole genome shotgun (WGS) entry which is preliminary data.</text>
</comment>
<evidence type="ECO:0000259" key="1">
    <source>
        <dbReference type="Pfam" id="PF13614"/>
    </source>
</evidence>
<dbReference type="InterPro" id="IPR050678">
    <property type="entry name" value="DNA_Partitioning_ATPase"/>
</dbReference>
<dbReference type="Proteomes" id="UP000274545">
    <property type="component" value="Unassembled WGS sequence"/>
</dbReference>
<dbReference type="PANTHER" id="PTHR13696:SF99">
    <property type="entry name" value="COBYRINIC ACID AC-DIAMIDE SYNTHASE"/>
    <property type="match status" value="1"/>
</dbReference>
<dbReference type="Gene3D" id="3.40.50.300">
    <property type="entry name" value="P-loop containing nucleotide triphosphate hydrolases"/>
    <property type="match status" value="1"/>
</dbReference>
<dbReference type="SUPFAM" id="SSF52540">
    <property type="entry name" value="P-loop containing nucleoside triphosphate hydrolases"/>
    <property type="match status" value="1"/>
</dbReference>
<dbReference type="EMBL" id="RAHC01000014">
    <property type="protein sequence ID" value="RUP75711.1"/>
    <property type="molecule type" value="Genomic_DNA"/>
</dbReference>
<dbReference type="InterPro" id="IPR027417">
    <property type="entry name" value="P-loop_NTPase"/>
</dbReference>
<accession>A0A433EN40</accession>
<evidence type="ECO:0000313" key="3">
    <source>
        <dbReference type="Proteomes" id="UP000274545"/>
    </source>
</evidence>
<gene>
    <name evidence="2" type="ORF">D6D54_07690</name>
</gene>